<comment type="caution">
    <text evidence="1">The sequence shown here is derived from an EMBL/GenBank/DDBJ whole genome shotgun (WGS) entry which is preliminary data.</text>
</comment>
<proteinExistence type="predicted"/>
<protein>
    <submittedName>
        <fullName evidence="1">Uncharacterized protein</fullName>
    </submittedName>
</protein>
<accession>A0A8J6AY89</accession>
<name>A0A8J6AY89_ELECQ</name>
<dbReference type="Proteomes" id="UP000770717">
    <property type="component" value="Unassembled WGS sequence"/>
</dbReference>
<dbReference type="AlphaFoldDB" id="A0A8J6AY89"/>
<gene>
    <name evidence="1" type="ORF">GDO78_023099</name>
</gene>
<organism evidence="1 2">
    <name type="scientific">Eleutherodactylus coqui</name>
    <name type="common">Puerto Rican coqui</name>
    <dbReference type="NCBI Taxonomy" id="57060"/>
    <lineage>
        <taxon>Eukaryota</taxon>
        <taxon>Metazoa</taxon>
        <taxon>Chordata</taxon>
        <taxon>Craniata</taxon>
        <taxon>Vertebrata</taxon>
        <taxon>Euteleostomi</taxon>
        <taxon>Amphibia</taxon>
        <taxon>Batrachia</taxon>
        <taxon>Anura</taxon>
        <taxon>Neobatrachia</taxon>
        <taxon>Hyloidea</taxon>
        <taxon>Eleutherodactylidae</taxon>
        <taxon>Eleutherodactylinae</taxon>
        <taxon>Eleutherodactylus</taxon>
        <taxon>Eleutherodactylus</taxon>
    </lineage>
</organism>
<evidence type="ECO:0000313" key="1">
    <source>
        <dbReference type="EMBL" id="KAG9460247.1"/>
    </source>
</evidence>
<dbReference type="EMBL" id="WNTK01094138">
    <property type="protein sequence ID" value="KAG9460247.1"/>
    <property type="molecule type" value="Genomic_DNA"/>
</dbReference>
<evidence type="ECO:0000313" key="2">
    <source>
        <dbReference type="Proteomes" id="UP000770717"/>
    </source>
</evidence>
<sequence length="89" mass="9332">MAVSITSRACPVLAVHGTGEVLQCRLCTAAGGTQVQGILLLRVIRTFLTHFGKSHCGLNYGSQKTIYAIGTTFAQSGITAIGPTCFMLT</sequence>
<reference evidence="1" key="1">
    <citation type="thesis" date="2020" institute="ProQuest LLC" country="789 East Eisenhower Parkway, Ann Arbor, MI, USA">
        <title>Comparative Genomics and Chromosome Evolution.</title>
        <authorList>
            <person name="Mudd A.B."/>
        </authorList>
    </citation>
    <scope>NUCLEOTIDE SEQUENCE</scope>
    <source>
        <strain evidence="1">HN-11 Male</strain>
        <tissue evidence="1">Kidney and liver</tissue>
    </source>
</reference>
<keyword evidence="2" id="KW-1185">Reference proteome</keyword>